<reference evidence="2" key="1">
    <citation type="submission" date="2023-03" db="EMBL/GenBank/DDBJ databases">
        <title>Edaphobacter sp.</title>
        <authorList>
            <person name="Huber K.J."/>
            <person name="Papendorf J."/>
            <person name="Pilke C."/>
            <person name="Bunk B."/>
            <person name="Sproeer C."/>
            <person name="Pester M."/>
        </authorList>
    </citation>
    <scope>NUCLEOTIDE SEQUENCE</scope>
    <source>
        <strain evidence="2">DSM 110680</strain>
    </source>
</reference>
<dbReference type="Gene3D" id="3.20.70.20">
    <property type="match status" value="1"/>
</dbReference>
<dbReference type="EMBL" id="CP121196">
    <property type="protein sequence ID" value="XBH18081.1"/>
    <property type="molecule type" value="Genomic_DNA"/>
</dbReference>
<sequence length="415" mass="44416">MKQLVFLAIALLPFQMLAQTGASSAATTGNPKIRAITGFVRLDRSQFEKQVADTLTVLRKVKSEFEAAGYQVESVRITTQPLGELVKGASEEEALAFLARFDALSVKEDFIPNVGPAMMHDSDDPATMHLLERALSKLPTIEASSIIADESGIHWKTIHRTAELVKYVAEHSPHAQGTFNFTATAMLKPLGPFYPGSFHTGAGKQFAIGIEGAGLVADVFTRDKGNAETATTDLTAALTKHARVAESIGNKVAAETGWAYVGFDPTPAPLGEVSIATAIEDFTGAKFGSSGTLTAARIITAAVKAVPVKQIGYSGLMVPVMEDKVMAQRWAENDFNVDSLLAYSAVCGTGLDTIPLPGDVSLEQMERMYSDVASLALKWNKPLSARLQPVPGKKAGDVTEYQDPYLFNTTIHAVP</sequence>
<dbReference type="AlphaFoldDB" id="A0AAU7DL82"/>
<feature type="signal peptide" evidence="1">
    <location>
        <begin position="1"/>
        <end position="18"/>
    </location>
</feature>
<protein>
    <submittedName>
        <fullName evidence="2">DUF711 family protein</fullName>
    </submittedName>
</protein>
<dbReference type="Pfam" id="PF05167">
    <property type="entry name" value="DUF711"/>
    <property type="match status" value="1"/>
</dbReference>
<evidence type="ECO:0000313" key="2">
    <source>
        <dbReference type="EMBL" id="XBH18081.1"/>
    </source>
</evidence>
<organism evidence="2">
    <name type="scientific">Telmatobacter sp. DSM 110680</name>
    <dbReference type="NCBI Taxonomy" id="3036704"/>
    <lineage>
        <taxon>Bacteria</taxon>
        <taxon>Pseudomonadati</taxon>
        <taxon>Acidobacteriota</taxon>
        <taxon>Terriglobia</taxon>
        <taxon>Terriglobales</taxon>
        <taxon>Acidobacteriaceae</taxon>
        <taxon>Telmatobacter</taxon>
    </lineage>
</organism>
<dbReference type="SUPFAM" id="SSF51998">
    <property type="entry name" value="PFL-like glycyl radical enzymes"/>
    <property type="match status" value="1"/>
</dbReference>
<accession>A0AAU7DL82</accession>
<keyword evidence="1" id="KW-0732">Signal</keyword>
<name>A0AAU7DL82_9BACT</name>
<proteinExistence type="predicted"/>
<dbReference type="RefSeq" id="WP_348263304.1">
    <property type="nucleotide sequence ID" value="NZ_CP121196.1"/>
</dbReference>
<gene>
    <name evidence="2" type="ORF">P8935_01835</name>
</gene>
<feature type="chain" id="PRO_5043862534" evidence="1">
    <location>
        <begin position="19"/>
        <end position="415"/>
    </location>
</feature>
<dbReference type="PANTHER" id="PTHR37560">
    <property type="entry name" value="UPF0210 PROTEIN SPR0218"/>
    <property type="match status" value="1"/>
</dbReference>
<dbReference type="InterPro" id="IPR007841">
    <property type="entry name" value="UPF0210"/>
</dbReference>
<dbReference type="PANTHER" id="PTHR37560:SF2">
    <property type="entry name" value="DUF711 DOMAIN-CONTAINING PROTEIN"/>
    <property type="match status" value="1"/>
</dbReference>
<evidence type="ECO:0000256" key="1">
    <source>
        <dbReference type="SAM" id="SignalP"/>
    </source>
</evidence>